<comment type="caution">
    <text evidence="1">The sequence shown here is derived from an EMBL/GenBank/DDBJ whole genome shotgun (WGS) entry which is preliminary data.</text>
</comment>
<dbReference type="RefSeq" id="WP_138250395.1">
    <property type="nucleotide sequence ID" value="NZ_AP022616.1"/>
</dbReference>
<evidence type="ECO:0000313" key="2">
    <source>
        <dbReference type="Proteomes" id="UP000309984"/>
    </source>
</evidence>
<name>A0A7I7ZLZ1_9MYCO</name>
<reference evidence="1 2" key="1">
    <citation type="submission" date="2018-01" db="EMBL/GenBank/DDBJ databases">
        <title>Comparative genomics of Mycobacterium mucogenicum and Mycobacterium neoaurum clade members emphasizing tRNA and non-coding RNA.</title>
        <authorList>
            <person name="Behra P.R.K."/>
            <person name="Pettersson B.M.F."/>
            <person name="Das S."/>
            <person name="Dasgupta S."/>
            <person name="Kirsebom L.A."/>
        </authorList>
    </citation>
    <scope>NUCLEOTIDE SEQUENCE [LARGE SCALE GENOMIC DNA]</scope>
    <source>
        <strain evidence="1 2">DSM 45104</strain>
    </source>
</reference>
<dbReference type="AlphaFoldDB" id="A0A7I7ZLZ1"/>
<accession>A0A7I7ZLZ1</accession>
<keyword evidence="2" id="KW-1185">Reference proteome</keyword>
<protein>
    <submittedName>
        <fullName evidence="1">Uncharacterized protein</fullName>
    </submittedName>
</protein>
<dbReference type="EMBL" id="POTM01000052">
    <property type="protein sequence ID" value="TLH63692.1"/>
    <property type="molecule type" value="Genomic_DNA"/>
</dbReference>
<organism evidence="1 2">
    <name type="scientific">Mycolicibacterium phocaicum</name>
    <dbReference type="NCBI Taxonomy" id="319706"/>
    <lineage>
        <taxon>Bacteria</taxon>
        <taxon>Bacillati</taxon>
        <taxon>Actinomycetota</taxon>
        <taxon>Actinomycetes</taxon>
        <taxon>Mycobacteriales</taxon>
        <taxon>Mycobacteriaceae</taxon>
        <taxon>Mycolicibacterium</taxon>
    </lineage>
</organism>
<evidence type="ECO:0000313" key="1">
    <source>
        <dbReference type="EMBL" id="TLH63692.1"/>
    </source>
</evidence>
<gene>
    <name evidence="1" type="ORF">C1S79_21200</name>
</gene>
<dbReference type="Proteomes" id="UP000309984">
    <property type="component" value="Unassembled WGS sequence"/>
</dbReference>
<sequence length="237" mass="25403">MPNVNTAGLPGLSQITEWDTTHLQTAARDWSAAAQRWEDHFTVIHQGTLSPGGTVWEGPAADAAADRTFGDLVKVRGAANCLYDAAGVARNGADELAWAKGRVLEAVTDAQEAQFVVTENLSVSDPTTTVLMRGWETRQAQAQEHAAEIVSRATILAATDREVAGKITAALAPLRELRFDEPTDSPVQLDGWHSAPPTGIVWCRDHPGGGFMCRELLPNGTISIFASPTDISGHWPD</sequence>
<proteinExistence type="predicted"/>